<dbReference type="Pfam" id="PF17871">
    <property type="entry name" value="AAA_lid_9"/>
    <property type="match status" value="1"/>
</dbReference>
<comment type="caution">
    <text evidence="14">The sequence shown here is derived from an EMBL/GenBank/DDBJ whole genome shotgun (WGS) entry which is preliminary data.</text>
</comment>
<dbReference type="SMART" id="SM00382">
    <property type="entry name" value="AAA"/>
    <property type="match status" value="2"/>
</dbReference>
<dbReference type="PRINTS" id="PR00300">
    <property type="entry name" value="CLPPROTEASEA"/>
</dbReference>
<keyword evidence="8 10" id="KW-0143">Chaperone</keyword>
<dbReference type="Pfam" id="PF07724">
    <property type="entry name" value="AAA_2"/>
    <property type="match status" value="1"/>
</dbReference>
<dbReference type="Gene3D" id="1.10.8.60">
    <property type="match status" value="1"/>
</dbReference>
<dbReference type="FunFam" id="3.40.50.300:FF:000010">
    <property type="entry name" value="Chaperone clpB 1, putative"/>
    <property type="match status" value="1"/>
</dbReference>
<evidence type="ECO:0000256" key="8">
    <source>
        <dbReference type="ARBA" id="ARBA00023186"/>
    </source>
</evidence>
<dbReference type="CDD" id="cd00009">
    <property type="entry name" value="AAA"/>
    <property type="match status" value="1"/>
</dbReference>
<evidence type="ECO:0000313" key="14">
    <source>
        <dbReference type="EMBL" id="REJ03978.1"/>
    </source>
</evidence>
<dbReference type="FunFam" id="3.40.50.300:FF:000025">
    <property type="entry name" value="ATP-dependent Clp protease subunit"/>
    <property type="match status" value="1"/>
</dbReference>
<keyword evidence="6" id="KW-0346">Stress response</keyword>
<dbReference type="Pfam" id="PF00004">
    <property type="entry name" value="AAA"/>
    <property type="match status" value="1"/>
</dbReference>
<evidence type="ECO:0000256" key="3">
    <source>
        <dbReference type="ARBA" id="ARBA00022737"/>
    </source>
</evidence>
<dbReference type="Proteomes" id="UP000262172">
    <property type="component" value="Unassembled WGS sequence"/>
</dbReference>
<evidence type="ECO:0000256" key="2">
    <source>
        <dbReference type="ARBA" id="ARBA00008675"/>
    </source>
</evidence>
<dbReference type="FunFam" id="3.40.50.300:FF:000120">
    <property type="entry name" value="ATP-dependent chaperone ClpB"/>
    <property type="match status" value="1"/>
</dbReference>
<evidence type="ECO:0000313" key="15">
    <source>
        <dbReference type="Proteomes" id="UP000262172"/>
    </source>
</evidence>
<dbReference type="EMBL" id="QUAB01000048">
    <property type="protein sequence ID" value="REJ03978.1"/>
    <property type="molecule type" value="Genomic_DNA"/>
</dbReference>
<dbReference type="CDD" id="cd19499">
    <property type="entry name" value="RecA-like_ClpB_Hsp104-like"/>
    <property type="match status" value="1"/>
</dbReference>
<evidence type="ECO:0000256" key="5">
    <source>
        <dbReference type="ARBA" id="ARBA00022840"/>
    </source>
</evidence>
<dbReference type="AlphaFoldDB" id="A0A371NP82"/>
<proteinExistence type="inferred from homology"/>
<feature type="coiled-coil region" evidence="11">
    <location>
        <begin position="266"/>
        <end position="315"/>
    </location>
</feature>
<dbReference type="InterPro" id="IPR027417">
    <property type="entry name" value="P-loop_NTPase"/>
</dbReference>
<keyword evidence="15" id="KW-1185">Reference proteome</keyword>
<feature type="domain" description="Clp ATPase C-terminal" evidence="13">
    <location>
        <begin position="621"/>
        <end position="712"/>
    </location>
</feature>
<organism evidence="14 15">
    <name type="scientific">Microbacterium bovistercoris</name>
    <dbReference type="NCBI Taxonomy" id="2293570"/>
    <lineage>
        <taxon>Bacteria</taxon>
        <taxon>Bacillati</taxon>
        <taxon>Actinomycetota</taxon>
        <taxon>Actinomycetes</taxon>
        <taxon>Micrococcales</taxon>
        <taxon>Microbacteriaceae</taxon>
        <taxon>Microbacterium</taxon>
    </lineage>
</organism>
<dbReference type="InterPro" id="IPR018368">
    <property type="entry name" value="ClpA/B_CS1"/>
</dbReference>
<evidence type="ECO:0000256" key="9">
    <source>
        <dbReference type="ARBA" id="ARBA00026057"/>
    </source>
</evidence>
<keyword evidence="7 11" id="KW-0175">Coiled coil</keyword>
<evidence type="ECO:0000259" key="12">
    <source>
        <dbReference type="SMART" id="SM00382"/>
    </source>
</evidence>
<evidence type="ECO:0000256" key="11">
    <source>
        <dbReference type="SAM" id="Coils"/>
    </source>
</evidence>
<protein>
    <submittedName>
        <fullName evidence="14">AAA family ATPase</fullName>
    </submittedName>
</protein>
<keyword evidence="5 10" id="KW-0067">ATP-binding</keyword>
<dbReference type="PROSITE" id="PS00871">
    <property type="entry name" value="CLPAB_2"/>
    <property type="match status" value="1"/>
</dbReference>
<dbReference type="SUPFAM" id="SSF52540">
    <property type="entry name" value="P-loop containing nucleoside triphosphate hydrolases"/>
    <property type="match status" value="2"/>
</dbReference>
<dbReference type="InterPro" id="IPR041546">
    <property type="entry name" value="ClpA/ClpB_AAA_lid"/>
</dbReference>
<dbReference type="FunFam" id="1.10.8.60:FF:000017">
    <property type="entry name" value="ATP-dependent chaperone ClpB"/>
    <property type="match status" value="1"/>
</dbReference>
<dbReference type="InterPro" id="IPR050130">
    <property type="entry name" value="ClpA_ClpB"/>
</dbReference>
<evidence type="ECO:0000256" key="1">
    <source>
        <dbReference type="ARBA" id="ARBA00004496"/>
    </source>
</evidence>
<dbReference type="InterPro" id="IPR003959">
    <property type="entry name" value="ATPase_AAA_core"/>
</dbReference>
<dbReference type="GO" id="GO:0005524">
    <property type="term" value="F:ATP binding"/>
    <property type="evidence" value="ECO:0007669"/>
    <property type="project" value="UniProtKB-KW"/>
</dbReference>
<dbReference type="InterPro" id="IPR028299">
    <property type="entry name" value="ClpA/B_CS2"/>
</dbReference>
<dbReference type="PANTHER" id="PTHR11638">
    <property type="entry name" value="ATP-DEPENDENT CLP PROTEASE"/>
    <property type="match status" value="1"/>
</dbReference>
<name>A0A371NP82_9MICO</name>
<keyword evidence="4 10" id="KW-0547">Nucleotide-binding</keyword>
<dbReference type="GO" id="GO:0005737">
    <property type="term" value="C:cytoplasm"/>
    <property type="evidence" value="ECO:0007669"/>
    <property type="project" value="UniProtKB-SubCell"/>
</dbReference>
<evidence type="ECO:0000259" key="13">
    <source>
        <dbReference type="SMART" id="SM01086"/>
    </source>
</evidence>
<sequence>MTNPSQQQEEQQSALEQFGINLTDRARQGKLDPVIGRDGEIRRVSQVLTRRTKNNPVLIGEPGVGKTAVVEGLAQRIVAGDVAESLKDKELISLDISALVAGAMYRGQFEERLKSVLKEITESDGKVITFIDELHVLMGAGGGEGSVAASNMLKPMLARGELRMIGATTLNEYREFIEKDAALERRFQQVYVGEPSVEDTIAILRGLKGRYEAHHGVTIADSALVAAAALSNRYLPSRQLPDKAIDLIDEAMSRLKMEIDSSPVEIDELKRQVDRMKLEELALKKEKDDASKERLATLREQLGALEKELAGLEARWARERQGLNRVGELKKQLDDAITQRDLAMRNADYTKASKLEYETIKRLERDIAEAEQAEQAVSSEGRMVNEQVTDEDIAGVIAAWTGIPVGRLLQGESEKLLHLENELGRRLIGQKDAVKAVSDAVRRSRAGISDPGRPTGSFLFLGPTGVGKTELAKALAEFLFDDEHAMVRIDMSEYGEKHSVSRLVGAPPGYVGYEQGGQLTESVRRRPYSVVLLDEVEKAHPEVFDVLLQVLDDGRLTDGQGRTVDFSNVILILTSNIGSPILIDPTMSMEVKREQVMALVRQSFRPEFLNRLDDIVMFQALSEDDLAQIVSLSVDQLQRRLHDRRLELAVTPDARTWLAERGYDPVFGARPLRRLIQTEVQNRLATALLSGNVHDGDTVRVDVAADGSGLVLTSAAA</sequence>
<evidence type="ECO:0000256" key="10">
    <source>
        <dbReference type="RuleBase" id="RU004432"/>
    </source>
</evidence>
<dbReference type="RefSeq" id="WP_116243498.1">
    <property type="nucleotide sequence ID" value="NZ_QUAB01000048.1"/>
</dbReference>
<dbReference type="Pfam" id="PF10431">
    <property type="entry name" value="ClpB_D2-small"/>
    <property type="match status" value="1"/>
</dbReference>
<dbReference type="OrthoDB" id="9803641at2"/>
<feature type="domain" description="AAA+ ATPase" evidence="12">
    <location>
        <begin position="454"/>
        <end position="601"/>
    </location>
</feature>
<dbReference type="PROSITE" id="PS00870">
    <property type="entry name" value="CLPAB_1"/>
    <property type="match status" value="1"/>
</dbReference>
<comment type="similarity">
    <text evidence="2 10">Belongs to the ClpA/ClpB family.</text>
</comment>
<feature type="coiled-coil region" evidence="11">
    <location>
        <begin position="353"/>
        <end position="380"/>
    </location>
</feature>
<accession>A0A371NP82</accession>
<dbReference type="GO" id="GO:0034605">
    <property type="term" value="P:cellular response to heat"/>
    <property type="evidence" value="ECO:0007669"/>
    <property type="project" value="TreeGrafter"/>
</dbReference>
<dbReference type="Gene3D" id="3.40.50.300">
    <property type="entry name" value="P-loop containing nucleotide triphosphate hydrolases"/>
    <property type="match status" value="3"/>
</dbReference>
<keyword evidence="3" id="KW-0677">Repeat</keyword>
<dbReference type="GO" id="GO:0016887">
    <property type="term" value="F:ATP hydrolysis activity"/>
    <property type="evidence" value="ECO:0007669"/>
    <property type="project" value="InterPro"/>
</dbReference>
<dbReference type="InterPro" id="IPR019489">
    <property type="entry name" value="Clp_ATPase_C"/>
</dbReference>
<dbReference type="InterPro" id="IPR003593">
    <property type="entry name" value="AAA+_ATPase"/>
</dbReference>
<feature type="domain" description="AAA+ ATPase" evidence="12">
    <location>
        <begin position="52"/>
        <end position="196"/>
    </location>
</feature>
<reference evidence="14 15" key="1">
    <citation type="submission" date="2018-08" db="EMBL/GenBank/DDBJ databases">
        <title>Isolation, diversity and antifungal activity of Actinobacteria from cow dung.</title>
        <authorList>
            <person name="Ling L."/>
        </authorList>
    </citation>
    <scope>NUCLEOTIDE SEQUENCE [LARGE SCALE GENOMIC DNA]</scope>
    <source>
        <strain evidence="14 15">NEAU-LLE</strain>
    </source>
</reference>
<dbReference type="InterPro" id="IPR001270">
    <property type="entry name" value="ClpA/B"/>
</dbReference>
<evidence type="ECO:0000256" key="6">
    <source>
        <dbReference type="ARBA" id="ARBA00023016"/>
    </source>
</evidence>
<comment type="subunit">
    <text evidence="9">Homohexamer. The oligomerization is ATP-dependent.</text>
</comment>
<dbReference type="SMART" id="SM01086">
    <property type="entry name" value="ClpB_D2-small"/>
    <property type="match status" value="1"/>
</dbReference>
<comment type="subcellular location">
    <subcellularLocation>
        <location evidence="1">Cytoplasm</location>
    </subcellularLocation>
</comment>
<dbReference type="PANTHER" id="PTHR11638:SF18">
    <property type="entry name" value="HEAT SHOCK PROTEIN 104"/>
    <property type="match status" value="1"/>
</dbReference>
<evidence type="ECO:0000256" key="4">
    <source>
        <dbReference type="ARBA" id="ARBA00022741"/>
    </source>
</evidence>
<evidence type="ECO:0000256" key="7">
    <source>
        <dbReference type="ARBA" id="ARBA00023054"/>
    </source>
</evidence>
<gene>
    <name evidence="14" type="ORF">DY023_16835</name>
</gene>